<evidence type="ECO:0000313" key="3">
    <source>
        <dbReference type="EMBL" id="BAJ62552.1"/>
    </source>
</evidence>
<evidence type="ECO:0000313" key="4">
    <source>
        <dbReference type="Proteomes" id="UP000008922"/>
    </source>
</evidence>
<evidence type="ECO:0000256" key="1">
    <source>
        <dbReference type="SAM" id="Coils"/>
    </source>
</evidence>
<keyword evidence="2" id="KW-0812">Transmembrane</keyword>
<keyword evidence="2" id="KW-1133">Transmembrane helix</keyword>
<dbReference type="Proteomes" id="UP000008922">
    <property type="component" value="Chromosome"/>
</dbReference>
<gene>
    <name evidence="3" type="ordered locus">ANT_05180</name>
</gene>
<dbReference type="RefSeq" id="WP_013558948.1">
    <property type="nucleotide sequence ID" value="NC_014960.1"/>
</dbReference>
<accession>E8N107</accession>
<dbReference type="EMBL" id="AP012029">
    <property type="protein sequence ID" value="BAJ62552.1"/>
    <property type="molecule type" value="Genomic_DNA"/>
</dbReference>
<sequence>MPITVNQLKNVNELVEYLNDLEAKIRVLEDENTALRSAMEEVSNSNRNVLNLLRQEWPRTGLVSRSFWIRALTVYGHFFVIQLIVTAFLFVGYLIFIAPVITRFINEVLPTLLPGMTP</sequence>
<keyword evidence="2" id="KW-0472">Membrane</keyword>
<protein>
    <submittedName>
        <fullName evidence="3">Uncharacterized protein</fullName>
    </submittedName>
</protein>
<dbReference type="HOGENOM" id="CLU_2068206_0_0_0"/>
<evidence type="ECO:0000256" key="2">
    <source>
        <dbReference type="SAM" id="Phobius"/>
    </source>
</evidence>
<proteinExistence type="predicted"/>
<dbReference type="KEGG" id="atm:ANT_05180"/>
<dbReference type="STRING" id="926569.ANT_05180"/>
<keyword evidence="1" id="KW-0175">Coiled coil</keyword>
<keyword evidence="4" id="KW-1185">Reference proteome</keyword>
<dbReference type="OrthoDB" id="9873791at2"/>
<name>E8N107_ANATU</name>
<dbReference type="AlphaFoldDB" id="E8N107"/>
<organism evidence="3 4">
    <name type="scientific">Anaerolinea thermophila (strain DSM 14523 / JCM 11388 / NBRC 100420 / UNI-1)</name>
    <dbReference type="NCBI Taxonomy" id="926569"/>
    <lineage>
        <taxon>Bacteria</taxon>
        <taxon>Bacillati</taxon>
        <taxon>Chloroflexota</taxon>
        <taxon>Anaerolineae</taxon>
        <taxon>Anaerolineales</taxon>
        <taxon>Anaerolineaceae</taxon>
        <taxon>Anaerolinea</taxon>
    </lineage>
</organism>
<feature type="transmembrane region" description="Helical" evidence="2">
    <location>
        <begin position="74"/>
        <end position="96"/>
    </location>
</feature>
<dbReference type="InParanoid" id="E8N107"/>
<feature type="coiled-coil region" evidence="1">
    <location>
        <begin position="11"/>
        <end position="55"/>
    </location>
</feature>
<reference evidence="3 4" key="1">
    <citation type="submission" date="2010-12" db="EMBL/GenBank/DDBJ databases">
        <title>Whole genome sequence of Anaerolinea thermophila UNI-1.</title>
        <authorList>
            <person name="Narita-Yamada S."/>
            <person name="Kishi E."/>
            <person name="Watanabe Y."/>
            <person name="Takasaki K."/>
            <person name="Ankai A."/>
            <person name="Oguchi A."/>
            <person name="Fukui S."/>
            <person name="Takahashi M."/>
            <person name="Yashiro I."/>
            <person name="Hosoyama A."/>
            <person name="Sekiguchi Y."/>
            <person name="Hanada S."/>
            <person name="Fujita N."/>
        </authorList>
    </citation>
    <scope>NUCLEOTIDE SEQUENCE [LARGE SCALE GENOMIC DNA]</scope>
    <source>
        <strain evidence="4">DSM 14523 / JCM 11388 / NBRC 100420 / UNI-1</strain>
    </source>
</reference>